<protein>
    <submittedName>
        <fullName evidence="1">Uncharacterized protein</fullName>
    </submittedName>
</protein>
<dbReference type="Proteomes" id="UP001163603">
    <property type="component" value="Chromosome 15"/>
</dbReference>
<comment type="caution">
    <text evidence="1">The sequence shown here is derived from an EMBL/GenBank/DDBJ whole genome shotgun (WGS) entry which is preliminary data.</text>
</comment>
<evidence type="ECO:0000313" key="1">
    <source>
        <dbReference type="EMBL" id="KAJ0007262.1"/>
    </source>
</evidence>
<keyword evidence="2" id="KW-1185">Reference proteome</keyword>
<evidence type="ECO:0000313" key="2">
    <source>
        <dbReference type="Proteomes" id="UP001163603"/>
    </source>
</evidence>
<organism evidence="1 2">
    <name type="scientific">Pistacia integerrima</name>
    <dbReference type="NCBI Taxonomy" id="434235"/>
    <lineage>
        <taxon>Eukaryota</taxon>
        <taxon>Viridiplantae</taxon>
        <taxon>Streptophyta</taxon>
        <taxon>Embryophyta</taxon>
        <taxon>Tracheophyta</taxon>
        <taxon>Spermatophyta</taxon>
        <taxon>Magnoliopsida</taxon>
        <taxon>eudicotyledons</taxon>
        <taxon>Gunneridae</taxon>
        <taxon>Pentapetalae</taxon>
        <taxon>rosids</taxon>
        <taxon>malvids</taxon>
        <taxon>Sapindales</taxon>
        <taxon>Anacardiaceae</taxon>
        <taxon>Pistacia</taxon>
    </lineage>
</organism>
<reference evidence="2" key="1">
    <citation type="journal article" date="2023" name="G3 (Bethesda)">
        <title>Genome assembly and association tests identify interacting loci associated with vigor, precocity, and sex in interspecific pistachio rootstocks.</title>
        <authorList>
            <person name="Palmer W."/>
            <person name="Jacygrad E."/>
            <person name="Sagayaradj S."/>
            <person name="Cavanaugh K."/>
            <person name="Han R."/>
            <person name="Bertier L."/>
            <person name="Beede B."/>
            <person name="Kafkas S."/>
            <person name="Golino D."/>
            <person name="Preece J."/>
            <person name="Michelmore R."/>
        </authorList>
    </citation>
    <scope>NUCLEOTIDE SEQUENCE [LARGE SCALE GENOMIC DNA]</scope>
</reference>
<dbReference type="EMBL" id="CM047750">
    <property type="protein sequence ID" value="KAJ0007262.1"/>
    <property type="molecule type" value="Genomic_DNA"/>
</dbReference>
<gene>
    <name evidence="1" type="ORF">Pint_29691</name>
</gene>
<proteinExistence type="predicted"/>
<name>A0ACC0WYD5_9ROSI</name>
<sequence>MDGLTQRQPYQYLMLQQRCCDGSLERHVTDTPFSNKVTIVLLQDLMFQ</sequence>
<accession>A0ACC0WYD5</accession>